<name>A0A375IVC5_9BURK</name>
<gene>
    <name evidence="1" type="ORF">CT19425_P30221</name>
</gene>
<proteinExistence type="predicted"/>
<keyword evidence="1" id="KW-0614">Plasmid</keyword>
<evidence type="ECO:0000313" key="1">
    <source>
        <dbReference type="EMBL" id="SPK77372.1"/>
    </source>
</evidence>
<dbReference type="AlphaFoldDB" id="A0A375IVC5"/>
<sequence>MRQVAASACRRACRDVSRAGRTHRCRPGLRSCEHQDEAYLITVIIRLDFLLDLTRFSCCTWEIVDAAAPEAAPVGPTDAALTPLETCHGCGVLTV</sequence>
<dbReference type="EMBL" id="LT991978">
    <property type="protein sequence ID" value="SPK77372.1"/>
    <property type="molecule type" value="Genomic_DNA"/>
</dbReference>
<reference evidence="1 2" key="1">
    <citation type="submission" date="2018-01" db="EMBL/GenBank/DDBJ databases">
        <authorList>
            <person name="Gaut B.S."/>
            <person name="Morton B.R."/>
            <person name="Clegg M.T."/>
            <person name="Duvall M.R."/>
        </authorList>
    </citation>
    <scope>NUCLEOTIDE SEQUENCE [LARGE SCALE GENOMIC DNA]</scope>
    <source>
        <strain evidence="1">Cupriavidus taiwanensis LMG 19425</strain>
        <plasmid evidence="2">Plasmid iii</plasmid>
    </source>
</reference>
<protein>
    <submittedName>
        <fullName evidence="1">Uncharacterized protein</fullName>
    </submittedName>
</protein>
<dbReference type="Proteomes" id="UP000255505">
    <property type="component" value="Plasmid III"/>
</dbReference>
<geneLocation type="plasmid" evidence="1">
    <name>III</name>
</geneLocation>
<organism evidence="1 2">
    <name type="scientific">Cupriavidus taiwanensis</name>
    <dbReference type="NCBI Taxonomy" id="164546"/>
    <lineage>
        <taxon>Bacteria</taxon>
        <taxon>Pseudomonadati</taxon>
        <taxon>Pseudomonadota</taxon>
        <taxon>Betaproteobacteria</taxon>
        <taxon>Burkholderiales</taxon>
        <taxon>Burkholderiaceae</taxon>
        <taxon>Cupriavidus</taxon>
    </lineage>
</organism>
<accession>A0A375IVC5</accession>
<evidence type="ECO:0000313" key="2">
    <source>
        <dbReference type="Proteomes" id="UP000255505"/>
    </source>
</evidence>